<dbReference type="EMBL" id="PYDT01000004">
    <property type="protein sequence ID" value="THU63202.1"/>
    <property type="molecule type" value="Genomic_DNA"/>
</dbReference>
<evidence type="ECO:0000313" key="1">
    <source>
        <dbReference type="EMBL" id="THU63202.1"/>
    </source>
</evidence>
<gene>
    <name evidence="1" type="ORF">C4D60_Mb01t13230</name>
</gene>
<accession>A0A4S8JPC7</accession>
<sequence length="178" mass="19817">MAPTAGIGVTVLRRLPGAFHGHRLPQREEESTCLKLAAISSLTNNFTGAAAKLFNLCRMHQKCKNYFAVQSSVACWNIHVLGYNPIQPKPPNVSNRYDGLDNLDHWPTIVSVVFIPSNIMLHGLIGDGDCSTMFEISAPKCDIRIRDETLVIFMEIGFVDVKFRRTISTNNQKTAIND</sequence>
<dbReference type="Proteomes" id="UP000317650">
    <property type="component" value="Chromosome 1"/>
</dbReference>
<protein>
    <submittedName>
        <fullName evidence="1">Uncharacterized protein</fullName>
    </submittedName>
</protein>
<organism evidence="1 2">
    <name type="scientific">Musa balbisiana</name>
    <name type="common">Banana</name>
    <dbReference type="NCBI Taxonomy" id="52838"/>
    <lineage>
        <taxon>Eukaryota</taxon>
        <taxon>Viridiplantae</taxon>
        <taxon>Streptophyta</taxon>
        <taxon>Embryophyta</taxon>
        <taxon>Tracheophyta</taxon>
        <taxon>Spermatophyta</taxon>
        <taxon>Magnoliopsida</taxon>
        <taxon>Liliopsida</taxon>
        <taxon>Zingiberales</taxon>
        <taxon>Musaceae</taxon>
        <taxon>Musa</taxon>
    </lineage>
</organism>
<reference evidence="1 2" key="1">
    <citation type="journal article" date="2019" name="Nat. Plants">
        <title>Genome sequencing of Musa balbisiana reveals subgenome evolution and function divergence in polyploid bananas.</title>
        <authorList>
            <person name="Yao X."/>
        </authorList>
    </citation>
    <scope>NUCLEOTIDE SEQUENCE [LARGE SCALE GENOMIC DNA]</scope>
    <source>
        <strain evidence="2">cv. DH-PKW</strain>
        <tissue evidence="1">Leaves</tissue>
    </source>
</reference>
<proteinExistence type="predicted"/>
<name>A0A4S8JPC7_MUSBA</name>
<comment type="caution">
    <text evidence="1">The sequence shown here is derived from an EMBL/GenBank/DDBJ whole genome shotgun (WGS) entry which is preliminary data.</text>
</comment>
<evidence type="ECO:0000313" key="2">
    <source>
        <dbReference type="Proteomes" id="UP000317650"/>
    </source>
</evidence>
<dbReference type="AlphaFoldDB" id="A0A4S8JPC7"/>
<keyword evidence="2" id="KW-1185">Reference proteome</keyword>